<dbReference type="PANTHER" id="PTHR43576:SF3">
    <property type="entry name" value="ALPHA-L-ARABINOFURANOSIDASE C"/>
    <property type="match status" value="1"/>
</dbReference>
<dbReference type="Pfam" id="PF06964">
    <property type="entry name" value="Alpha-L-AF_C"/>
    <property type="match status" value="1"/>
</dbReference>
<evidence type="ECO:0000256" key="7">
    <source>
        <dbReference type="ARBA" id="ARBA00023295"/>
    </source>
</evidence>
<dbReference type="Gene3D" id="3.20.20.80">
    <property type="entry name" value="Glycosidases"/>
    <property type="match status" value="1"/>
</dbReference>
<evidence type="ECO:0000256" key="4">
    <source>
        <dbReference type="ARBA" id="ARBA00012670"/>
    </source>
</evidence>
<protein>
    <recommendedName>
        <fullName evidence="4">non-reducing end alpha-L-arabinofuranosidase</fullName>
        <ecNumber evidence="4">3.2.1.55</ecNumber>
    </recommendedName>
</protein>
<evidence type="ECO:0000256" key="6">
    <source>
        <dbReference type="ARBA" id="ARBA00023277"/>
    </source>
</evidence>
<dbReference type="PANTHER" id="PTHR43576">
    <property type="entry name" value="ALPHA-L-ARABINOFURANOSIDASE C-RELATED"/>
    <property type="match status" value="1"/>
</dbReference>
<accession>A0ABT5KU65</accession>
<evidence type="ECO:0000313" key="9">
    <source>
        <dbReference type="EMBL" id="MDC8786476.1"/>
    </source>
</evidence>
<keyword evidence="5" id="KW-0378">Hydrolase</keyword>
<name>A0ABT5KU65_9BURK</name>
<dbReference type="Gene3D" id="2.60.40.1180">
    <property type="entry name" value="Golgi alpha-mannosidase II"/>
    <property type="match status" value="1"/>
</dbReference>
<keyword evidence="10" id="KW-1185">Reference proteome</keyword>
<dbReference type="EC" id="3.2.1.55" evidence="4"/>
<evidence type="ECO:0000313" key="10">
    <source>
        <dbReference type="Proteomes" id="UP001219862"/>
    </source>
</evidence>
<proteinExistence type="inferred from homology"/>
<keyword evidence="7" id="KW-0326">Glycosidase</keyword>
<comment type="catalytic activity">
    <reaction evidence="1">
        <text>Hydrolysis of terminal non-reducing alpha-L-arabinofuranoside residues in alpha-L-arabinosides.</text>
        <dbReference type="EC" id="3.2.1.55"/>
    </reaction>
</comment>
<dbReference type="InterPro" id="IPR055235">
    <property type="entry name" value="ASD1_cat"/>
</dbReference>
<comment type="caution">
    <text evidence="9">The sequence shown here is derived from an EMBL/GenBank/DDBJ whole genome shotgun (WGS) entry which is preliminary data.</text>
</comment>
<evidence type="ECO:0000256" key="1">
    <source>
        <dbReference type="ARBA" id="ARBA00001462"/>
    </source>
</evidence>
<keyword evidence="6" id="KW-0119">Carbohydrate metabolism</keyword>
<dbReference type="SUPFAM" id="SSF51445">
    <property type="entry name" value="(Trans)glycosidases"/>
    <property type="match status" value="1"/>
</dbReference>
<dbReference type="Proteomes" id="UP001219862">
    <property type="component" value="Unassembled WGS sequence"/>
</dbReference>
<reference evidence="9 10" key="1">
    <citation type="submission" date="2022-10" db="EMBL/GenBank/DDBJ databases">
        <title>paucibacter sp. hw8 Genome sequencing.</title>
        <authorList>
            <person name="Park S."/>
        </authorList>
    </citation>
    <scope>NUCLEOTIDE SEQUENCE [LARGE SCALE GENOMIC DNA]</scope>
    <source>
        <strain evidence="10">hw8</strain>
    </source>
</reference>
<dbReference type="Pfam" id="PF22848">
    <property type="entry name" value="ASD1_dom"/>
    <property type="match status" value="1"/>
</dbReference>
<dbReference type="RefSeq" id="WP_273597588.1">
    <property type="nucleotide sequence ID" value="NZ_JAQQXS010000013.1"/>
</dbReference>
<gene>
    <name evidence="9" type="ORF">PRZ01_14895</name>
</gene>
<dbReference type="SMART" id="SM00813">
    <property type="entry name" value="Alpha-L-AF_C"/>
    <property type="match status" value="1"/>
</dbReference>
<evidence type="ECO:0000256" key="3">
    <source>
        <dbReference type="ARBA" id="ARBA00011165"/>
    </source>
</evidence>
<dbReference type="SUPFAM" id="SSF51011">
    <property type="entry name" value="Glycosyl hydrolase domain"/>
    <property type="match status" value="1"/>
</dbReference>
<organism evidence="9 10">
    <name type="scientific">Roseateles koreensis</name>
    <dbReference type="NCBI Taxonomy" id="2987526"/>
    <lineage>
        <taxon>Bacteria</taxon>
        <taxon>Pseudomonadati</taxon>
        <taxon>Pseudomonadota</taxon>
        <taxon>Betaproteobacteria</taxon>
        <taxon>Burkholderiales</taxon>
        <taxon>Sphaerotilaceae</taxon>
        <taxon>Roseateles</taxon>
    </lineage>
</organism>
<dbReference type="InterPro" id="IPR013780">
    <property type="entry name" value="Glyco_hydro_b"/>
</dbReference>
<comment type="subunit">
    <text evidence="3">Homohexamer; trimer of dimers.</text>
</comment>
<feature type="domain" description="Alpha-L-arabinofuranosidase C-terminal" evidence="8">
    <location>
        <begin position="306"/>
        <end position="511"/>
    </location>
</feature>
<comment type="similarity">
    <text evidence="2">Belongs to the glycosyl hydrolase 51 family.</text>
</comment>
<dbReference type="InterPro" id="IPR017853">
    <property type="entry name" value="GH"/>
</dbReference>
<evidence type="ECO:0000259" key="8">
    <source>
        <dbReference type="SMART" id="SM00813"/>
    </source>
</evidence>
<dbReference type="InterPro" id="IPR010720">
    <property type="entry name" value="Alpha-L-AF_C"/>
</dbReference>
<evidence type="ECO:0000256" key="2">
    <source>
        <dbReference type="ARBA" id="ARBA00007186"/>
    </source>
</evidence>
<evidence type="ECO:0000256" key="5">
    <source>
        <dbReference type="ARBA" id="ARBA00022801"/>
    </source>
</evidence>
<dbReference type="EMBL" id="JAQQXS010000013">
    <property type="protein sequence ID" value="MDC8786476.1"/>
    <property type="molecule type" value="Genomic_DNA"/>
</dbReference>
<sequence length="530" mass="58749">MFEATLTVDREFEIAPLDRRMFGIFVEHMGRCVYTGIYEPGHPTADAQGFRGDVAALTRELGATLVRYPGGNFMSGYNWEDGVGPREDRPVRLDLAWYSTETNQVGTNEFMAWCKDVGMEPMMGVNLGTRGPDEARHFLEYCNHPGGTALSELRKSHGAEQPHAAKLWCLGNEMDGPWQICRKTPEEYGRMALEAGKLMKMVDPTIELAACGSSAHDMPTYGIWEDRVLEHCFDVVDYISLHTYFSKYKSAAAMNAGSQDPADLMSTPEFFSQIDTTGHFIDEIVAVADAVAARRHSKKRIMLSFDEWNVWYRARHAEHLKPTGWPQAPRLLEELYNTEDALLIGGVLTTLMNHADRVKVACMAQLVNVIGPIMTEPGGPAWRQTIFHPFAQAARWARGTVLQPVLRSPGYTHASHGELPYLCASVVDDAESGTTALFLLNRNLTDSMALTVNLRGLGASRELVEASQLHHPDLQACNTQSDPDQVAPSPLAKNAIEIEGESMRITLKPASWNVIVTRSNDRPGQRSSAA</sequence>